<dbReference type="InterPro" id="IPR035398">
    <property type="entry name" value="Bac_rhamnosid_C"/>
</dbReference>
<dbReference type="PANTHER" id="PTHR33307">
    <property type="entry name" value="ALPHA-RHAMNOSIDASE (EUROFUNG)"/>
    <property type="match status" value="1"/>
</dbReference>
<feature type="domain" description="Alpha-L-rhamnosidase concanavalin-like" evidence="4">
    <location>
        <begin position="316"/>
        <end position="411"/>
    </location>
</feature>
<feature type="domain" description="Alpha-L-rhamnosidase six-hairpin glycosidase" evidence="6">
    <location>
        <begin position="416"/>
        <end position="779"/>
    </location>
</feature>
<dbReference type="InterPro" id="IPR016007">
    <property type="entry name" value="Alpha_rhamnosid"/>
</dbReference>
<dbReference type="InterPro" id="IPR008928">
    <property type="entry name" value="6-hairpin_glycosidase_sf"/>
</dbReference>
<evidence type="ECO:0000259" key="7">
    <source>
        <dbReference type="Pfam" id="PF17390"/>
    </source>
</evidence>
<dbReference type="Pfam" id="PF05592">
    <property type="entry name" value="Bac_rhamnosid"/>
    <property type="match status" value="1"/>
</dbReference>
<dbReference type="GO" id="GO:0030596">
    <property type="term" value="F:alpha-L-rhamnosidase activity"/>
    <property type="evidence" value="ECO:0007669"/>
    <property type="project" value="UniProtKB-EC"/>
</dbReference>
<evidence type="ECO:0000259" key="4">
    <source>
        <dbReference type="Pfam" id="PF05592"/>
    </source>
</evidence>
<dbReference type="Pfam" id="PF25788">
    <property type="entry name" value="Ig_Rha78A_N"/>
    <property type="match status" value="1"/>
</dbReference>
<evidence type="ECO:0000313" key="9">
    <source>
        <dbReference type="Proteomes" id="UP000292927"/>
    </source>
</evidence>
<dbReference type="GO" id="GO:0005975">
    <property type="term" value="P:carbohydrate metabolic process"/>
    <property type="evidence" value="ECO:0007669"/>
    <property type="project" value="InterPro"/>
</dbReference>
<dbReference type="SUPFAM" id="SSF48208">
    <property type="entry name" value="Six-hairpin glycosidases"/>
    <property type="match status" value="1"/>
</dbReference>
<dbReference type="Pfam" id="PF17390">
    <property type="entry name" value="Bac_rhamnosid_C"/>
    <property type="match status" value="1"/>
</dbReference>
<dbReference type="Gene3D" id="2.60.40.10">
    <property type="entry name" value="Immunoglobulins"/>
    <property type="match status" value="1"/>
</dbReference>
<reference evidence="8 9" key="1">
    <citation type="submission" date="2019-02" db="EMBL/GenBank/DDBJ databases">
        <title>Genomic Encyclopedia of Type Strains, Phase IV (KMG-IV): sequencing the most valuable type-strain genomes for metagenomic binning, comparative biology and taxonomic classification.</title>
        <authorList>
            <person name="Goeker M."/>
        </authorList>
    </citation>
    <scope>NUCLEOTIDE SEQUENCE [LARGE SCALE GENOMIC DNA]</scope>
    <source>
        <strain evidence="8 9">DSM 29486</strain>
    </source>
</reference>
<gene>
    <name evidence="8" type="ORF">EV209_1457</name>
</gene>
<dbReference type="PANTHER" id="PTHR33307:SF6">
    <property type="entry name" value="ALPHA-RHAMNOSIDASE (EUROFUNG)-RELATED"/>
    <property type="match status" value="1"/>
</dbReference>
<dbReference type="Gene3D" id="1.50.10.10">
    <property type="match status" value="1"/>
</dbReference>
<feature type="domain" description="Bacterial alpha-L-rhamnosidase N-terminal" evidence="5">
    <location>
        <begin position="135"/>
        <end position="305"/>
    </location>
</feature>
<name>A0A4Q7PM96_9FIRM</name>
<dbReference type="InterPro" id="IPR035396">
    <property type="entry name" value="Bac_rhamnosid6H"/>
</dbReference>
<feature type="domain" description="Alpha-L-rhamnosidase C-terminal" evidence="7">
    <location>
        <begin position="781"/>
        <end position="849"/>
    </location>
</feature>
<evidence type="ECO:0000256" key="1">
    <source>
        <dbReference type="ARBA" id="ARBA00001445"/>
    </source>
</evidence>
<keyword evidence="9" id="KW-1185">Reference proteome</keyword>
<evidence type="ECO:0000259" key="5">
    <source>
        <dbReference type="Pfam" id="PF08531"/>
    </source>
</evidence>
<dbReference type="EMBL" id="SGXF01000002">
    <property type="protein sequence ID" value="RZT01020.1"/>
    <property type="molecule type" value="Genomic_DNA"/>
</dbReference>
<dbReference type="Proteomes" id="UP000292927">
    <property type="component" value="Unassembled WGS sequence"/>
</dbReference>
<dbReference type="Gene3D" id="2.60.420.10">
    <property type="entry name" value="Maltose phosphorylase, domain 3"/>
    <property type="match status" value="1"/>
</dbReference>
<comment type="caution">
    <text evidence="8">The sequence shown here is derived from an EMBL/GenBank/DDBJ whole genome shotgun (WGS) entry which is preliminary data.</text>
</comment>
<dbReference type="RefSeq" id="WP_130434542.1">
    <property type="nucleotide sequence ID" value="NZ_SGXF01000002.1"/>
</dbReference>
<evidence type="ECO:0000256" key="2">
    <source>
        <dbReference type="ARBA" id="ARBA00012652"/>
    </source>
</evidence>
<proteinExistence type="predicted"/>
<dbReference type="OrthoDB" id="9761045at2"/>
<evidence type="ECO:0000313" key="8">
    <source>
        <dbReference type="EMBL" id="RZT01020.1"/>
    </source>
</evidence>
<evidence type="ECO:0000259" key="6">
    <source>
        <dbReference type="Pfam" id="PF17389"/>
    </source>
</evidence>
<dbReference type="AlphaFoldDB" id="A0A4Q7PM96"/>
<dbReference type="InterPro" id="IPR013737">
    <property type="entry name" value="Bac_rhamnosid_N"/>
</dbReference>
<dbReference type="EC" id="3.2.1.40" evidence="2"/>
<dbReference type="PIRSF" id="PIRSF010631">
    <property type="entry name" value="A-rhamnsds"/>
    <property type="match status" value="1"/>
</dbReference>
<dbReference type="InterPro" id="IPR013783">
    <property type="entry name" value="Ig-like_fold"/>
</dbReference>
<comment type="catalytic activity">
    <reaction evidence="1">
        <text>Hydrolysis of terminal non-reducing alpha-L-rhamnose residues in alpha-L-rhamnosides.</text>
        <dbReference type="EC" id="3.2.1.40"/>
    </reaction>
</comment>
<evidence type="ECO:0000256" key="3">
    <source>
        <dbReference type="ARBA" id="ARBA00022801"/>
    </source>
</evidence>
<dbReference type="InterPro" id="IPR012341">
    <property type="entry name" value="6hp_glycosidase-like_sf"/>
</dbReference>
<dbReference type="Pfam" id="PF17389">
    <property type="entry name" value="Bac_rhamnosid6H"/>
    <property type="match status" value="1"/>
</dbReference>
<sequence length="884" mass="99932">MNITHMRVDHLENPMGAELSHPVFTWTAEAESGKKQAAARLRVSLDEEMAAMIYDSGRREEISSLGFRAELDLQPRTRYYWDIQVWADNGETAKSAAAWFETGKRKEKWEAVWITPPFDKDIHPLFLRKFFLDGKVSSARAYVCGLGLFEVEINGLKCGRELLTPFCTDYRNWAQQVTFDITPFMKEGGNAVGISLGNGWYKGRFGFVDEMGELYGDRFLLLCELRIRMEDGRELVLGTDGTWLCHPSPVLQSSIYDGEVYDARKEVEGFATCGCCMDGFLPAQPSEGPEGDVRDRLSPPVTVTETRRPVQLLVTPAGEKVLDFGQEMTGWVEFDCSVTAGTEVKLSFGEILQEGNFYRDNLRTARQELVYISSGKKEHVRPHFTFFGFRYVKVEGMTEIHPEDFIACVIHSEMMRTGWVETSDMLVNRLMENTLWGQRGNFLDVPTDCPQRDERMGWTGDAQVFCGTASFHMYTPAFYRKYLRDMRMEQEELGGSAPHVVPDVLTQICRLREPGKTAADYGRHGSCAWGDAAAVIPWTMYLFYGDLTLLQEQYGNMTGWVDYVRSQDDRHGGRRLWTTGFHFGDWLALDNPDPSSSFGGTENGFVASVYYHCSALLTAKAAAALGKAGDAARYGWLAEEVKEAIRKEYITPNGRMAVNTQTAQVLALVFGLVEGEQRKRVAKDLKRNLEKTGVHLTTGFVGTPWLCPALTENGLAEYAYTLLLQQDYPSWLYEVNMGATTVWERWNSVLPDGRVSDTGMNSLNHYAYGAVAEWMYRYMCGINPSEEGCGFKRAVIRPVPDSRLKWARAVYDSAAGRYESGWEVKGRNMIFRVKIPFDAQAEFRLPCQCRAVRINGKTSEELCRDGRISLETGQYEILAERADP</sequence>
<keyword evidence="3" id="KW-0378">Hydrolase</keyword>
<accession>A0A4Q7PM96</accession>
<dbReference type="Pfam" id="PF08531">
    <property type="entry name" value="Bac_rhamnosid_N"/>
    <property type="match status" value="1"/>
</dbReference>
<protein>
    <recommendedName>
        <fullName evidence="2">alpha-L-rhamnosidase</fullName>
        <ecNumber evidence="2">3.2.1.40</ecNumber>
    </recommendedName>
</protein>
<dbReference type="InterPro" id="IPR008902">
    <property type="entry name" value="Rhamnosid_concanavalin"/>
</dbReference>
<dbReference type="Gene3D" id="2.60.120.260">
    <property type="entry name" value="Galactose-binding domain-like"/>
    <property type="match status" value="2"/>
</dbReference>
<organism evidence="8 9">
    <name type="scientific">Cuneatibacter caecimuris</name>
    <dbReference type="NCBI Taxonomy" id="1796618"/>
    <lineage>
        <taxon>Bacteria</taxon>
        <taxon>Bacillati</taxon>
        <taxon>Bacillota</taxon>
        <taxon>Clostridia</taxon>
        <taxon>Lachnospirales</taxon>
        <taxon>Lachnospiraceae</taxon>
        <taxon>Cuneatibacter</taxon>
    </lineage>
</organism>